<evidence type="ECO:0000313" key="7">
    <source>
        <dbReference type="Proteomes" id="UP000297245"/>
    </source>
</evidence>
<dbReference type="Proteomes" id="UP000297245">
    <property type="component" value="Unassembled WGS sequence"/>
</dbReference>
<protein>
    <recommendedName>
        <fullName evidence="2">COP9 signalosome complex subunit 6</fullName>
    </recommendedName>
</protein>
<keyword evidence="2" id="KW-0539">Nucleus</keyword>
<dbReference type="CDD" id="cd08063">
    <property type="entry name" value="MPN_CSN6"/>
    <property type="match status" value="1"/>
</dbReference>
<dbReference type="Pfam" id="PF01398">
    <property type="entry name" value="JAB"/>
    <property type="match status" value="1"/>
</dbReference>
<comment type="subcellular location">
    <subcellularLocation>
        <location evidence="2">Cytoplasm</location>
    </subcellularLocation>
    <subcellularLocation>
        <location evidence="2">Nucleus</location>
    </subcellularLocation>
</comment>
<dbReference type="PANTHER" id="PTHR10540:SF8">
    <property type="entry name" value="COP9 SIGNALOSOME COMPLEX SUBUNIT 6"/>
    <property type="match status" value="1"/>
</dbReference>
<sequence length="344" mass="37989">MQMDTDVEDLSVVLPSTTTSGLSISLHPLPILNISEHFTRLKLQKNSNSPFTIGALLGTQNGREVEIVNTFELALEGDGQSIDHGFLVQRRDQYKLTFPSIEFIGWYTVAQKPTSRHIELHQEAREFSFSNHGFTGYCSTPLLLLLQPNITLAGSADGNSQNLPFKAYEPSFEIKDNRSRAVFIEASFNVETGEAERIAVDWTAKGGGSGTSLESHLQTQRAAVKMLHDRILILVRYVTDVIAAEAPADHGILRSISALIASLPASENKIFREEFDTEYEDVQLTAFLSSLTKSASILNDLVDKHLVMTTSQERYSGGVGGPPSRRRMMGRQAGGPFGMLSDWR</sequence>
<dbReference type="InterPro" id="IPR024969">
    <property type="entry name" value="EIF3F/CSN6-like_C"/>
</dbReference>
<reference evidence="6 7" key="1">
    <citation type="journal article" date="2019" name="Nat. Ecol. Evol.">
        <title>Megaphylogeny resolves global patterns of mushroom evolution.</title>
        <authorList>
            <person name="Varga T."/>
            <person name="Krizsan K."/>
            <person name="Foldi C."/>
            <person name="Dima B."/>
            <person name="Sanchez-Garcia M."/>
            <person name="Sanchez-Ramirez S."/>
            <person name="Szollosi G.J."/>
            <person name="Szarkandi J.G."/>
            <person name="Papp V."/>
            <person name="Albert L."/>
            <person name="Andreopoulos W."/>
            <person name="Angelini C."/>
            <person name="Antonin V."/>
            <person name="Barry K.W."/>
            <person name="Bougher N.L."/>
            <person name="Buchanan P."/>
            <person name="Buyck B."/>
            <person name="Bense V."/>
            <person name="Catcheside P."/>
            <person name="Chovatia M."/>
            <person name="Cooper J."/>
            <person name="Damon W."/>
            <person name="Desjardin D."/>
            <person name="Finy P."/>
            <person name="Geml J."/>
            <person name="Haridas S."/>
            <person name="Hughes K."/>
            <person name="Justo A."/>
            <person name="Karasinski D."/>
            <person name="Kautmanova I."/>
            <person name="Kiss B."/>
            <person name="Kocsube S."/>
            <person name="Kotiranta H."/>
            <person name="LaButti K.M."/>
            <person name="Lechner B.E."/>
            <person name="Liimatainen K."/>
            <person name="Lipzen A."/>
            <person name="Lukacs Z."/>
            <person name="Mihaltcheva S."/>
            <person name="Morgado L.N."/>
            <person name="Niskanen T."/>
            <person name="Noordeloos M.E."/>
            <person name="Ohm R.A."/>
            <person name="Ortiz-Santana B."/>
            <person name="Ovrebo C."/>
            <person name="Racz N."/>
            <person name="Riley R."/>
            <person name="Savchenko A."/>
            <person name="Shiryaev A."/>
            <person name="Soop K."/>
            <person name="Spirin V."/>
            <person name="Szebenyi C."/>
            <person name="Tomsovsky M."/>
            <person name="Tulloss R.E."/>
            <person name="Uehling J."/>
            <person name="Grigoriev I.V."/>
            <person name="Vagvolgyi C."/>
            <person name="Papp T."/>
            <person name="Martin F.M."/>
            <person name="Miettinen O."/>
            <person name="Hibbett D.S."/>
            <person name="Nagy L.G."/>
        </authorList>
    </citation>
    <scope>NUCLEOTIDE SEQUENCE [LARGE SCALE GENOMIC DNA]</scope>
    <source>
        <strain evidence="6 7">CBS 962.96</strain>
    </source>
</reference>
<evidence type="ECO:0000259" key="4">
    <source>
        <dbReference type="Pfam" id="PF01398"/>
    </source>
</evidence>
<dbReference type="EMBL" id="ML179045">
    <property type="protein sequence ID" value="THV06062.1"/>
    <property type="molecule type" value="Genomic_DNA"/>
</dbReference>
<keyword evidence="2" id="KW-0963">Cytoplasm</keyword>
<evidence type="ECO:0000256" key="3">
    <source>
        <dbReference type="SAM" id="MobiDB-lite"/>
    </source>
</evidence>
<gene>
    <name evidence="6" type="ORF">K435DRAFT_712082</name>
</gene>
<feature type="domain" description="EIF3F/CSN6-like C-terminal" evidence="5">
    <location>
        <begin position="194"/>
        <end position="303"/>
    </location>
</feature>
<name>A0A4S8MSU9_DENBC</name>
<evidence type="ECO:0000313" key="6">
    <source>
        <dbReference type="EMBL" id="THV06062.1"/>
    </source>
</evidence>
<dbReference type="Pfam" id="PF13012">
    <property type="entry name" value="MitMem_reg"/>
    <property type="match status" value="1"/>
</dbReference>
<comment type="function">
    <text evidence="2">Component of the COP9 signalosome complex (CSN), a complex involved in various cellular and developmental processes.</text>
</comment>
<comment type="similarity">
    <text evidence="1 2">Belongs to the peptidase M67A family. CSN6 subfamily.</text>
</comment>
<feature type="domain" description="JAB1/MPN/MOV34 metalloenzyme" evidence="4">
    <location>
        <begin position="20"/>
        <end position="123"/>
    </location>
</feature>
<dbReference type="GO" id="GO:0005737">
    <property type="term" value="C:cytoplasm"/>
    <property type="evidence" value="ECO:0007669"/>
    <property type="project" value="UniProtKB-SubCell"/>
</dbReference>
<dbReference type="GO" id="GO:0008237">
    <property type="term" value="F:metallopeptidase activity"/>
    <property type="evidence" value="ECO:0007669"/>
    <property type="project" value="InterPro"/>
</dbReference>
<accession>A0A4S8MSU9</accession>
<dbReference type="GO" id="GO:0000338">
    <property type="term" value="P:protein deneddylation"/>
    <property type="evidence" value="ECO:0007669"/>
    <property type="project" value="InterPro"/>
</dbReference>
<keyword evidence="2" id="KW-0736">Signalosome</keyword>
<dbReference type="InterPro" id="IPR000555">
    <property type="entry name" value="JAMM/MPN+_dom"/>
</dbReference>
<dbReference type="InterPro" id="IPR033859">
    <property type="entry name" value="MPN_CSN6"/>
</dbReference>
<dbReference type="Gene3D" id="3.40.140.10">
    <property type="entry name" value="Cytidine Deaminase, domain 2"/>
    <property type="match status" value="1"/>
</dbReference>
<dbReference type="PANTHER" id="PTHR10540">
    <property type="entry name" value="EUKARYOTIC TRANSLATION INITIATION FACTOR 3 SUBUNIT F-RELATED"/>
    <property type="match status" value="1"/>
</dbReference>
<evidence type="ECO:0000259" key="5">
    <source>
        <dbReference type="Pfam" id="PF13012"/>
    </source>
</evidence>
<dbReference type="GO" id="GO:0008180">
    <property type="term" value="C:COP9 signalosome"/>
    <property type="evidence" value="ECO:0007669"/>
    <property type="project" value="UniProtKB-UniRule"/>
</dbReference>
<feature type="region of interest" description="Disordered" evidence="3">
    <location>
        <begin position="313"/>
        <end position="344"/>
    </location>
</feature>
<dbReference type="AlphaFoldDB" id="A0A4S8MSU9"/>
<keyword evidence="7" id="KW-1185">Reference proteome</keyword>
<evidence type="ECO:0000256" key="2">
    <source>
        <dbReference type="RuleBase" id="RU367006"/>
    </source>
</evidence>
<evidence type="ECO:0000256" key="1">
    <source>
        <dbReference type="ARBA" id="ARBA00010893"/>
    </source>
</evidence>
<organism evidence="6 7">
    <name type="scientific">Dendrothele bispora (strain CBS 962.96)</name>
    <dbReference type="NCBI Taxonomy" id="1314807"/>
    <lineage>
        <taxon>Eukaryota</taxon>
        <taxon>Fungi</taxon>
        <taxon>Dikarya</taxon>
        <taxon>Basidiomycota</taxon>
        <taxon>Agaricomycotina</taxon>
        <taxon>Agaricomycetes</taxon>
        <taxon>Agaricomycetidae</taxon>
        <taxon>Agaricales</taxon>
        <taxon>Agaricales incertae sedis</taxon>
        <taxon>Dendrothele</taxon>
    </lineage>
</organism>
<proteinExistence type="inferred from homology"/>
<dbReference type="OrthoDB" id="1378at2759"/>